<reference evidence="3" key="2">
    <citation type="submission" date="2023-07" db="EMBL/GenBank/DDBJ databases">
        <title>Genome-inferred correspondence between phylogeny and metabolic traits in the wild Drosophila gut microbiome.</title>
        <authorList>
            <person name="Bueno E."/>
            <person name="Blow F."/>
            <person name="Douglas A.E."/>
        </authorList>
    </citation>
    <scope>NUCLEOTIDE SEQUENCE [LARGE SCALE GENOMIC DNA]</scope>
    <source>
        <strain evidence="3">JGM97</strain>
    </source>
</reference>
<dbReference type="RefSeq" id="WP_212589671.1">
    <property type="nucleotide sequence ID" value="NZ_JAERKB010000020.1"/>
</dbReference>
<accession>A0ABS5JPY2</accession>
<evidence type="ECO:0000259" key="1">
    <source>
        <dbReference type="Pfam" id="PF13391"/>
    </source>
</evidence>
<sequence length="254" mass="28860">MSSTKLWTREQLLVAFALYTQMPFGKMHSRNPDIIYYADLIGRTPSALAMKLVNIASLDPSITNTGRSGLTGASKADQSLWLEMNQDPDIFEHKFQAAIATFGKPDVVKPIAKPIDFIGKEKIVNVKTRIGQQLFRKRVLEAYEYRCCITGLEDPILLVASHIRPWKEDAQYRLDPRNGLCLSNLHDRAFDQGLITFNENLELVLSVHLKNLKSIAAQNNFLKYEGVKIRHSAQFSPCSSHLDFHRKKIFIDSL</sequence>
<evidence type="ECO:0000313" key="2">
    <source>
        <dbReference type="EMBL" id="MBS0971418.1"/>
    </source>
</evidence>
<protein>
    <submittedName>
        <fullName evidence="2">HNH endonuclease</fullName>
    </submittedName>
</protein>
<evidence type="ECO:0000313" key="3">
    <source>
        <dbReference type="Proteomes" id="UP000680634"/>
    </source>
</evidence>
<dbReference type="InterPro" id="IPR003615">
    <property type="entry name" value="HNH_nuc"/>
</dbReference>
<proteinExistence type="predicted"/>
<feature type="domain" description="HNH nuclease" evidence="1">
    <location>
        <begin position="147"/>
        <end position="198"/>
    </location>
</feature>
<dbReference type="GO" id="GO:0004519">
    <property type="term" value="F:endonuclease activity"/>
    <property type="evidence" value="ECO:0007669"/>
    <property type="project" value="UniProtKB-KW"/>
</dbReference>
<organism evidence="2 3">
    <name type="scientific">Nissabacter archeti</name>
    <dbReference type="NCBI Taxonomy" id="1917880"/>
    <lineage>
        <taxon>Bacteria</taxon>
        <taxon>Pseudomonadati</taxon>
        <taxon>Pseudomonadota</taxon>
        <taxon>Gammaproteobacteria</taxon>
        <taxon>Enterobacterales</taxon>
        <taxon>Yersiniaceae</taxon>
        <taxon>Nissabacter</taxon>
    </lineage>
</organism>
<keyword evidence="2" id="KW-0378">Hydrolase</keyword>
<keyword evidence="3" id="KW-1185">Reference proteome</keyword>
<dbReference type="Pfam" id="PF13391">
    <property type="entry name" value="HNH_2"/>
    <property type="match status" value="1"/>
</dbReference>
<dbReference type="EMBL" id="JAERKB010000020">
    <property type="protein sequence ID" value="MBS0971418.1"/>
    <property type="molecule type" value="Genomic_DNA"/>
</dbReference>
<keyword evidence="2" id="KW-0540">Nuclease</keyword>
<comment type="caution">
    <text evidence="2">The sequence shown here is derived from an EMBL/GenBank/DDBJ whole genome shotgun (WGS) entry which is preliminary data.</text>
</comment>
<dbReference type="Proteomes" id="UP000680634">
    <property type="component" value="Unassembled WGS sequence"/>
</dbReference>
<keyword evidence="2" id="KW-0255">Endonuclease</keyword>
<name>A0ABS5JPY2_9GAMM</name>
<gene>
    <name evidence="2" type="ORF">JK232_21275</name>
</gene>
<reference evidence="2 3" key="1">
    <citation type="submission" date="2020-12" db="EMBL/GenBank/DDBJ databases">
        <authorList>
            <person name="Mcmullen J.G."/>
        </authorList>
    </citation>
    <scope>NUCLEOTIDE SEQUENCE [LARGE SCALE GENOMIC DNA]</scope>
    <source>
        <strain evidence="2 3">JGM97</strain>
    </source>
</reference>